<evidence type="ECO:0000313" key="3">
    <source>
        <dbReference type="EMBL" id="RNL79624.1"/>
    </source>
</evidence>
<evidence type="ECO:0000256" key="2">
    <source>
        <dbReference type="ARBA" id="ARBA00023002"/>
    </source>
</evidence>
<dbReference type="Proteomes" id="UP000277094">
    <property type="component" value="Unassembled WGS sequence"/>
</dbReference>
<dbReference type="GO" id="GO:0016616">
    <property type="term" value="F:oxidoreductase activity, acting on the CH-OH group of donors, NAD or NADP as acceptor"/>
    <property type="evidence" value="ECO:0007669"/>
    <property type="project" value="TreeGrafter"/>
</dbReference>
<dbReference type="CDD" id="cd05233">
    <property type="entry name" value="SDR_c"/>
    <property type="match status" value="1"/>
</dbReference>
<dbReference type="Gene3D" id="3.40.50.720">
    <property type="entry name" value="NAD(P)-binding Rossmann-like Domain"/>
    <property type="match status" value="1"/>
</dbReference>
<dbReference type="InterPro" id="IPR036291">
    <property type="entry name" value="NAD(P)-bd_dom_sf"/>
</dbReference>
<dbReference type="AlphaFoldDB" id="A0A3N0DVI0"/>
<gene>
    <name evidence="3" type="ORF">EFL95_11690</name>
</gene>
<name>A0A3N0DVI0_9ACTN</name>
<dbReference type="RefSeq" id="WP_123234127.1">
    <property type="nucleotide sequence ID" value="NZ_RJSG01000002.1"/>
</dbReference>
<dbReference type="PRINTS" id="PR00081">
    <property type="entry name" value="GDHRDH"/>
</dbReference>
<comment type="similarity">
    <text evidence="1">Belongs to the short-chain dehydrogenases/reductases (SDR) family.</text>
</comment>
<evidence type="ECO:0000256" key="1">
    <source>
        <dbReference type="ARBA" id="ARBA00006484"/>
    </source>
</evidence>
<evidence type="ECO:0000313" key="4">
    <source>
        <dbReference type="Proteomes" id="UP000277094"/>
    </source>
</evidence>
<dbReference type="PANTHER" id="PTHR42760">
    <property type="entry name" value="SHORT-CHAIN DEHYDROGENASES/REDUCTASES FAMILY MEMBER"/>
    <property type="match status" value="1"/>
</dbReference>
<dbReference type="EMBL" id="RJSG01000002">
    <property type="protein sequence ID" value="RNL79624.1"/>
    <property type="molecule type" value="Genomic_DNA"/>
</dbReference>
<dbReference type="PANTHER" id="PTHR42760:SF115">
    <property type="entry name" value="3-OXOACYL-[ACYL-CARRIER-PROTEIN] REDUCTASE FABG"/>
    <property type="match status" value="1"/>
</dbReference>
<dbReference type="SUPFAM" id="SSF51735">
    <property type="entry name" value="NAD(P)-binding Rossmann-fold domains"/>
    <property type="match status" value="1"/>
</dbReference>
<proteinExistence type="inferred from homology"/>
<protein>
    <submittedName>
        <fullName evidence="3">SDR family oxidoreductase</fullName>
    </submittedName>
</protein>
<comment type="caution">
    <text evidence="3">The sequence shown here is derived from an EMBL/GenBank/DDBJ whole genome shotgun (WGS) entry which is preliminary data.</text>
</comment>
<keyword evidence="4" id="KW-1185">Reference proteome</keyword>
<reference evidence="3 4" key="1">
    <citation type="submission" date="2018-11" db="EMBL/GenBank/DDBJ databases">
        <authorList>
            <person name="Li F."/>
        </authorList>
    </citation>
    <scope>NUCLEOTIDE SEQUENCE [LARGE SCALE GENOMIC DNA]</scope>
    <source>
        <strain evidence="3 4">KIS18-7</strain>
    </source>
</reference>
<dbReference type="OrthoDB" id="63584at2"/>
<keyword evidence="2" id="KW-0560">Oxidoreductase</keyword>
<accession>A0A3N0DVI0</accession>
<dbReference type="InterPro" id="IPR002347">
    <property type="entry name" value="SDR_fam"/>
</dbReference>
<organism evidence="3 4">
    <name type="scientific">Nocardioides marmorisolisilvae</name>
    <dbReference type="NCBI Taxonomy" id="1542737"/>
    <lineage>
        <taxon>Bacteria</taxon>
        <taxon>Bacillati</taxon>
        <taxon>Actinomycetota</taxon>
        <taxon>Actinomycetes</taxon>
        <taxon>Propionibacteriales</taxon>
        <taxon>Nocardioidaceae</taxon>
        <taxon>Nocardioides</taxon>
    </lineage>
</organism>
<dbReference type="Pfam" id="PF00106">
    <property type="entry name" value="adh_short"/>
    <property type="match status" value="1"/>
</dbReference>
<sequence>MVEPLRPRALVTGATRGIGRATALALAGAGFDVAIAGRTLVEGAGTIAPRVSEDEASDQTVLPVQGSLQATAAEVEALGARCLPVQMDLAQRTSVVEAVALVHAEWQALDLVVNNGFVHLPQQRFLDLTEDALVRTWQGNFYHQLLLTHEVLAPMLERGRGTIVNMASSSATNDPPAGPGDGGWGLAYAASKAAFGRIAGSINAEFGGQGVRAFNVDPGFVVTESAVARGGADAIASSGGYPSADPAASGQVIAWLATSPEAERFLGKTIWAPKLAADLASKADG</sequence>